<dbReference type="Proteomes" id="UP000256924">
    <property type="component" value="Unassembled WGS sequence"/>
</dbReference>
<name>A0A3D9AFP0_9FLAO</name>
<proteinExistence type="predicted"/>
<reference evidence="1 2" key="1">
    <citation type="journal article" date="2004" name="Emerg. Infect. Dis.">
        <title>Amoebae-resisting bacteria isolated from human nasal swabs by amoebal coculture.</title>
        <authorList>
            <person name="Greub G."/>
            <person name="La Scola B."/>
            <person name="Raoult D."/>
        </authorList>
    </citation>
    <scope>NUCLEOTIDE SEQUENCE [LARGE SCALE GENOMIC DNA]</scope>
    <source>
        <strain evidence="1 2">CCUG 51329</strain>
    </source>
</reference>
<dbReference type="PROSITE" id="PS51257">
    <property type="entry name" value="PROKAR_LIPOPROTEIN"/>
    <property type="match status" value="1"/>
</dbReference>
<dbReference type="AlphaFoldDB" id="A0A3D9AFP0"/>
<evidence type="ECO:0000313" key="1">
    <source>
        <dbReference type="EMBL" id="REC40218.1"/>
    </source>
</evidence>
<organism evidence="1 2">
    <name type="scientific">Candidatus Chryseobacterium massiliense</name>
    <dbReference type="NCBI Taxonomy" id="204089"/>
    <lineage>
        <taxon>Bacteria</taxon>
        <taxon>Pseudomonadati</taxon>
        <taxon>Bacteroidota</taxon>
        <taxon>Flavobacteriia</taxon>
        <taxon>Flavobacteriales</taxon>
        <taxon>Weeksellaceae</taxon>
        <taxon>Chryseobacterium group</taxon>
        <taxon>Chryseobacterium</taxon>
    </lineage>
</organism>
<protein>
    <recommendedName>
        <fullName evidence="3">Lipoprotein</fullName>
    </recommendedName>
</protein>
<sequence length="68" mass="8135">MNAKHLLLIALMSIVSGCRTKNKLITNYEEKKQESELVKNDLIYLFSYGEYQPGRYMLFLEDIRIWNF</sequence>
<comment type="caution">
    <text evidence="1">The sequence shown here is derived from an EMBL/GenBank/DDBJ whole genome shotgun (WGS) entry which is preliminary data.</text>
</comment>
<accession>A0A3D9AFP0</accession>
<dbReference type="EMBL" id="QNVU01000084">
    <property type="protein sequence ID" value="REC40218.1"/>
    <property type="molecule type" value="Genomic_DNA"/>
</dbReference>
<evidence type="ECO:0000313" key="2">
    <source>
        <dbReference type="Proteomes" id="UP000256924"/>
    </source>
</evidence>
<evidence type="ECO:0008006" key="3">
    <source>
        <dbReference type="Google" id="ProtNLM"/>
    </source>
</evidence>
<gene>
    <name evidence="1" type="ORF">DRF68_20415</name>
</gene>
<keyword evidence="2" id="KW-1185">Reference proteome</keyword>
<dbReference type="RefSeq" id="WP_116100151.1">
    <property type="nucleotide sequence ID" value="NZ_QNVU01000084.1"/>
</dbReference>